<name>A0AAV7M9Z5_PLEWA</name>
<dbReference type="AlphaFoldDB" id="A0AAV7M9Z5"/>
<organism evidence="2 3">
    <name type="scientific">Pleurodeles waltl</name>
    <name type="common">Iberian ribbed newt</name>
    <dbReference type="NCBI Taxonomy" id="8319"/>
    <lineage>
        <taxon>Eukaryota</taxon>
        <taxon>Metazoa</taxon>
        <taxon>Chordata</taxon>
        <taxon>Craniata</taxon>
        <taxon>Vertebrata</taxon>
        <taxon>Euteleostomi</taxon>
        <taxon>Amphibia</taxon>
        <taxon>Batrachia</taxon>
        <taxon>Caudata</taxon>
        <taxon>Salamandroidea</taxon>
        <taxon>Salamandridae</taxon>
        <taxon>Pleurodelinae</taxon>
        <taxon>Pleurodeles</taxon>
    </lineage>
</organism>
<keyword evidence="3" id="KW-1185">Reference proteome</keyword>
<dbReference type="EMBL" id="JANPWB010000014">
    <property type="protein sequence ID" value="KAJ1097948.1"/>
    <property type="molecule type" value="Genomic_DNA"/>
</dbReference>
<feature type="region of interest" description="Disordered" evidence="1">
    <location>
        <begin position="70"/>
        <end position="110"/>
    </location>
</feature>
<sequence length="177" mass="18310">MSIAASPSRASVVMSVGLSEASLPAQAAQAIIYCKKDGLSLQDLKGMDRDDLAAPWAVDAALCPEDDDPVGMSGPPSISSSNAQTPHGSITSNVVGSRSPPSHGKFSRTHGRQARLPSLCLDSKLRALACHAAGGCPNKVSIRCIHLARNACSIEAFPTEAGASPNSHATMHKKSHC</sequence>
<evidence type="ECO:0000313" key="2">
    <source>
        <dbReference type="EMBL" id="KAJ1097948.1"/>
    </source>
</evidence>
<comment type="caution">
    <text evidence="2">The sequence shown here is derived from an EMBL/GenBank/DDBJ whole genome shotgun (WGS) entry which is preliminary data.</text>
</comment>
<accession>A0AAV7M9Z5</accession>
<proteinExistence type="predicted"/>
<dbReference type="Proteomes" id="UP001066276">
    <property type="component" value="Chromosome 10"/>
</dbReference>
<evidence type="ECO:0000256" key="1">
    <source>
        <dbReference type="SAM" id="MobiDB-lite"/>
    </source>
</evidence>
<reference evidence="2" key="1">
    <citation type="journal article" date="2022" name="bioRxiv">
        <title>Sequencing and chromosome-scale assembly of the giantPleurodeles waltlgenome.</title>
        <authorList>
            <person name="Brown T."/>
            <person name="Elewa A."/>
            <person name="Iarovenko S."/>
            <person name="Subramanian E."/>
            <person name="Araus A.J."/>
            <person name="Petzold A."/>
            <person name="Susuki M."/>
            <person name="Suzuki K.-i.T."/>
            <person name="Hayashi T."/>
            <person name="Toyoda A."/>
            <person name="Oliveira C."/>
            <person name="Osipova E."/>
            <person name="Leigh N.D."/>
            <person name="Simon A."/>
            <person name="Yun M.H."/>
        </authorList>
    </citation>
    <scope>NUCLEOTIDE SEQUENCE</scope>
    <source>
        <strain evidence="2">20211129_DDA</strain>
        <tissue evidence="2">Liver</tissue>
    </source>
</reference>
<protein>
    <submittedName>
        <fullName evidence="2">Uncharacterized protein</fullName>
    </submittedName>
</protein>
<feature type="compositionally biased region" description="Polar residues" evidence="1">
    <location>
        <begin position="76"/>
        <end position="100"/>
    </location>
</feature>
<gene>
    <name evidence="2" type="ORF">NDU88_003064</name>
</gene>
<evidence type="ECO:0000313" key="3">
    <source>
        <dbReference type="Proteomes" id="UP001066276"/>
    </source>
</evidence>